<evidence type="ECO:0000313" key="1">
    <source>
        <dbReference type="Proteomes" id="UP001652741"/>
    </source>
</evidence>
<dbReference type="AlphaFoldDB" id="A0A1S3PNI1"/>
<proteinExistence type="predicted"/>
<dbReference type="GO" id="GO:0005737">
    <property type="term" value="C:cytoplasm"/>
    <property type="evidence" value="ECO:0007669"/>
    <property type="project" value="TreeGrafter"/>
</dbReference>
<dbReference type="PANTHER" id="PTHR16155:SF20">
    <property type="entry name" value="STERILE ALPHA MOTIF DOMAIN-CONTAINING PROTEIN 9-LIKE"/>
    <property type="match status" value="1"/>
</dbReference>
<dbReference type="OMA" id="KACVSFK"/>
<protein>
    <submittedName>
        <fullName evidence="2">Sterile alpha motif domain-containing protein 9</fullName>
    </submittedName>
</protein>
<dbReference type="STRING" id="8030.ENSSSAP00000116681"/>
<name>A0A1S3PNI1_SALSA</name>
<reference evidence="2" key="1">
    <citation type="submission" date="2025-08" db="UniProtKB">
        <authorList>
            <consortium name="RefSeq"/>
        </authorList>
    </citation>
    <scope>IDENTIFICATION</scope>
</reference>
<keyword evidence="1" id="KW-1185">Reference proteome</keyword>
<dbReference type="Proteomes" id="UP001652741">
    <property type="component" value="Chromosome ssa25"/>
</dbReference>
<dbReference type="PaxDb" id="8030-ENSSSAP00000116681"/>
<dbReference type="GeneID" id="106586429"/>
<organism evidence="1 2">
    <name type="scientific">Salmo salar</name>
    <name type="common">Atlantic salmon</name>
    <dbReference type="NCBI Taxonomy" id="8030"/>
    <lineage>
        <taxon>Eukaryota</taxon>
        <taxon>Metazoa</taxon>
        <taxon>Chordata</taxon>
        <taxon>Craniata</taxon>
        <taxon>Vertebrata</taxon>
        <taxon>Euteleostomi</taxon>
        <taxon>Actinopterygii</taxon>
        <taxon>Neopterygii</taxon>
        <taxon>Teleostei</taxon>
        <taxon>Protacanthopterygii</taxon>
        <taxon>Salmoniformes</taxon>
        <taxon>Salmonidae</taxon>
        <taxon>Salmoninae</taxon>
        <taxon>Salmo</taxon>
    </lineage>
</organism>
<dbReference type="RefSeq" id="XP_014029176.2">
    <property type="nucleotide sequence ID" value="XM_014173701.2"/>
</dbReference>
<dbReference type="Bgee" id="ENSSSAG00000080244">
    <property type="expression patterns" value="Expressed in midgut and 21 other cell types or tissues"/>
</dbReference>
<evidence type="ECO:0000313" key="2">
    <source>
        <dbReference type="RefSeq" id="XP_014029176.2"/>
    </source>
</evidence>
<dbReference type="PANTHER" id="PTHR16155">
    <property type="entry name" value="DED DOMAIN-CONTAINING PROTEIN"/>
    <property type="match status" value="1"/>
</dbReference>
<dbReference type="KEGG" id="sasa:106586429"/>
<gene>
    <name evidence="2" type="primary">LOC106586429</name>
</gene>
<sequence length="440" mass="50992">MKPEKLKGYLRMAQSATEAFRDTQEIAKKEATQRVQNKRDNNPFNTAGCLGEIQVAVIIIKILEKCPVFSLGNVRHDILSEVLSGKITIQKVARKDSRHNKHASYYYILREFEDLLYNLRPRMKRHFDFLDSFYVNLRPRFTLKDSQEERTRQELFQCFQRYSDLFCKTDSTELMKNKNLKISIHIHKGRQFLESRKADTHSGILDCLSNNTSGDVMQEIVLQYDFILSKAPERSVREMVNFIYANVVLSCVKPESQHLRPYQTLIDLLFQVLKGQIPYGERLALHFIAVALLWPKQIMSQPESQKLGSYASQMRISYRNEMKSVYNGKLPVVHFFLGKKPGYTGLVSLREIMWCVRPEEDVDSLGTNGKIWKHERVNELLCRVTGEVQRKFILADTRNAGLKIEVSAMYKSQLYGKEQGSKVSFFIGFSMKGPLAFDID</sequence>
<accession>A0A1S3PNI1</accession>